<reference evidence="1" key="2">
    <citation type="journal article" date="2015" name="Fish Shellfish Immunol.">
        <title>Early steps in the European eel (Anguilla anguilla)-Vibrio vulnificus interaction in the gills: Role of the RtxA13 toxin.</title>
        <authorList>
            <person name="Callol A."/>
            <person name="Pajuelo D."/>
            <person name="Ebbesson L."/>
            <person name="Teles M."/>
            <person name="MacKenzie S."/>
            <person name="Amaro C."/>
        </authorList>
    </citation>
    <scope>NUCLEOTIDE SEQUENCE</scope>
</reference>
<name>A0A0E9WX94_ANGAN</name>
<reference evidence="1" key="1">
    <citation type="submission" date="2014-11" db="EMBL/GenBank/DDBJ databases">
        <authorList>
            <person name="Amaro Gonzalez C."/>
        </authorList>
    </citation>
    <scope>NUCLEOTIDE SEQUENCE</scope>
</reference>
<sequence length="111" mass="12113">MRLTVKNINISIMSVAIFTNNKQLRAKAIAGTPALFLRPSLIGWHMTSVHTQTLAGTKGLTPPTISLIGCEKGRGVAPHQQSAKLPYSRLPCLWVTLSQCEKSKADFPQKT</sequence>
<dbReference type="AlphaFoldDB" id="A0A0E9WX94"/>
<proteinExistence type="predicted"/>
<evidence type="ECO:0000313" key="1">
    <source>
        <dbReference type="EMBL" id="JAH94083.1"/>
    </source>
</evidence>
<organism evidence="1">
    <name type="scientific">Anguilla anguilla</name>
    <name type="common">European freshwater eel</name>
    <name type="synonym">Muraena anguilla</name>
    <dbReference type="NCBI Taxonomy" id="7936"/>
    <lineage>
        <taxon>Eukaryota</taxon>
        <taxon>Metazoa</taxon>
        <taxon>Chordata</taxon>
        <taxon>Craniata</taxon>
        <taxon>Vertebrata</taxon>
        <taxon>Euteleostomi</taxon>
        <taxon>Actinopterygii</taxon>
        <taxon>Neopterygii</taxon>
        <taxon>Teleostei</taxon>
        <taxon>Anguilliformes</taxon>
        <taxon>Anguillidae</taxon>
        <taxon>Anguilla</taxon>
    </lineage>
</organism>
<protein>
    <submittedName>
        <fullName evidence="1">Uncharacterized protein</fullName>
    </submittedName>
</protein>
<dbReference type="EMBL" id="GBXM01014494">
    <property type="protein sequence ID" value="JAH94083.1"/>
    <property type="molecule type" value="Transcribed_RNA"/>
</dbReference>
<accession>A0A0E9WX94</accession>